<feature type="region of interest" description="Disordered" evidence="6">
    <location>
        <begin position="435"/>
        <end position="454"/>
    </location>
</feature>
<keyword evidence="3" id="KW-0285">Flavoprotein</keyword>
<feature type="domain" description="Glucose-methanol-choline oxidoreductase N-terminal" evidence="7">
    <location>
        <begin position="3"/>
        <end position="291"/>
    </location>
</feature>
<dbReference type="SUPFAM" id="SSF54373">
    <property type="entry name" value="FAD-linked reductases, C-terminal domain"/>
    <property type="match status" value="1"/>
</dbReference>
<proteinExistence type="inferred from homology"/>
<dbReference type="InterPro" id="IPR036188">
    <property type="entry name" value="FAD/NAD-bd_sf"/>
</dbReference>
<feature type="binding site" evidence="5">
    <location>
        <position position="217"/>
    </location>
    <ligand>
        <name>FAD</name>
        <dbReference type="ChEBI" id="CHEBI:57692"/>
    </ligand>
</feature>
<evidence type="ECO:0000256" key="6">
    <source>
        <dbReference type="SAM" id="MobiDB-lite"/>
    </source>
</evidence>
<evidence type="ECO:0000313" key="9">
    <source>
        <dbReference type="EMBL" id="TKW66793.1"/>
    </source>
</evidence>
<dbReference type="AlphaFoldDB" id="A0A533I6S5"/>
<dbReference type="Pfam" id="PF05199">
    <property type="entry name" value="GMC_oxred_C"/>
    <property type="match status" value="1"/>
</dbReference>
<reference evidence="9 10" key="1">
    <citation type="journal article" date="2017" name="Nat. Commun.">
        <title>In situ click chemistry generation of cyclooxygenase-2 inhibitors.</title>
        <authorList>
            <person name="Bhardwaj A."/>
            <person name="Kaur J."/>
            <person name="Wuest M."/>
            <person name="Wuest F."/>
        </authorList>
    </citation>
    <scope>NUCLEOTIDE SEQUENCE [LARGE SCALE GENOMIC DNA]</scope>
    <source>
        <strain evidence="9">S2_012_000_R3_94</strain>
    </source>
</reference>
<comment type="caution">
    <text evidence="9">The sequence shown here is derived from an EMBL/GenBank/DDBJ whole genome shotgun (WGS) entry which is preliminary data.</text>
</comment>
<dbReference type="Proteomes" id="UP000315344">
    <property type="component" value="Unassembled WGS sequence"/>
</dbReference>
<sequence>MDYDFIIVGAGSAGCVLANRLSADPGTRVLLLEAGGKDNYHWIHIPVGYLYCIGNPRTDWGYQTAPQPGLHGRSLLYPRGKVLGGCSSINGMLYLRGQSRDYDTWRQLGCAGWGWDDVLPYFLRSEDYFSGDSEYHRAGGEWRVESQRLRWQILDDFALAAETVGIPRTDDFNDGIGEGVGYFKVNQRRGLRVSTAKAFLKPAIKRPNLHLRVHVHVRRVIIKDGRAEGVEISHDGQTERVTAREVVLCAGAIGSAQILQLSGIGPAPLLQRHGIEVQRDAAVGENLQDHLQIRCIYKVDGAKTLNRMAATVFGKARIAAEYAMFRSGPMSMAPSQLGGFARSSGEVATPDLEYHVQPLSLDAFGQPLHSFPAITASVVPLRPQSRGHVRIDSADPMQPPEISPNYLSTNADRLTAANAIRLTRRIMAAGPMSRYRPEEFRPGTGDDSDEGLADAAGRIGSTIFHPVGTARMGSDPEAVVNPQLIVNNISGLRVVDASIMPRIPSGNTNSPTIMIAEKAADMIRQKLNGI</sequence>
<comment type="similarity">
    <text evidence="2">Belongs to the GMC oxidoreductase family.</text>
</comment>
<dbReference type="Gene3D" id="3.50.50.60">
    <property type="entry name" value="FAD/NAD(P)-binding domain"/>
    <property type="match status" value="1"/>
</dbReference>
<dbReference type="InterPro" id="IPR012132">
    <property type="entry name" value="GMC_OxRdtase"/>
</dbReference>
<comment type="cofactor">
    <cofactor evidence="1 5">
        <name>FAD</name>
        <dbReference type="ChEBI" id="CHEBI:57692"/>
    </cofactor>
</comment>
<dbReference type="InterPro" id="IPR000172">
    <property type="entry name" value="GMC_OxRdtase_N"/>
</dbReference>
<organism evidence="9 10">
    <name type="scientific">Paracoccus denitrificans</name>
    <dbReference type="NCBI Taxonomy" id="266"/>
    <lineage>
        <taxon>Bacteria</taxon>
        <taxon>Pseudomonadati</taxon>
        <taxon>Pseudomonadota</taxon>
        <taxon>Alphaproteobacteria</taxon>
        <taxon>Rhodobacterales</taxon>
        <taxon>Paracoccaceae</taxon>
        <taxon>Paracoccus</taxon>
    </lineage>
</organism>
<feature type="binding site" evidence="5">
    <location>
        <position position="82"/>
    </location>
    <ligand>
        <name>FAD</name>
        <dbReference type="ChEBI" id="CHEBI:57692"/>
    </ligand>
</feature>
<dbReference type="InterPro" id="IPR007867">
    <property type="entry name" value="GMC_OxRtase_C"/>
</dbReference>
<evidence type="ECO:0000256" key="5">
    <source>
        <dbReference type="PIRSR" id="PIRSR000137-2"/>
    </source>
</evidence>
<gene>
    <name evidence="9" type="ORF">DI616_09910</name>
</gene>
<dbReference type="EMBL" id="VAFL01000006">
    <property type="protein sequence ID" value="TKW66793.1"/>
    <property type="molecule type" value="Genomic_DNA"/>
</dbReference>
<dbReference type="Pfam" id="PF00732">
    <property type="entry name" value="GMC_oxred_N"/>
    <property type="match status" value="1"/>
</dbReference>
<dbReference type="Gene3D" id="3.30.560.10">
    <property type="entry name" value="Glucose Oxidase, domain 3"/>
    <property type="match status" value="1"/>
</dbReference>
<accession>A0A533I6S5</accession>
<dbReference type="PIRSF" id="PIRSF000137">
    <property type="entry name" value="Alcohol_oxidase"/>
    <property type="match status" value="1"/>
</dbReference>
<feature type="domain" description="Glucose-methanol-choline oxidoreductase C-terminal" evidence="8">
    <location>
        <begin position="383"/>
        <end position="516"/>
    </location>
</feature>
<evidence type="ECO:0000313" key="10">
    <source>
        <dbReference type="Proteomes" id="UP000315344"/>
    </source>
</evidence>
<dbReference type="GO" id="GO:0050660">
    <property type="term" value="F:flavin adenine dinucleotide binding"/>
    <property type="evidence" value="ECO:0007669"/>
    <property type="project" value="InterPro"/>
</dbReference>
<keyword evidence="4 5" id="KW-0274">FAD</keyword>
<protein>
    <submittedName>
        <fullName evidence="9">Choline dehydrogenase</fullName>
    </submittedName>
</protein>
<dbReference type="PANTHER" id="PTHR11552">
    <property type="entry name" value="GLUCOSE-METHANOL-CHOLINE GMC OXIDOREDUCTASE"/>
    <property type="match status" value="1"/>
</dbReference>
<evidence type="ECO:0000256" key="4">
    <source>
        <dbReference type="ARBA" id="ARBA00022827"/>
    </source>
</evidence>
<dbReference type="GO" id="GO:0016614">
    <property type="term" value="F:oxidoreductase activity, acting on CH-OH group of donors"/>
    <property type="evidence" value="ECO:0007669"/>
    <property type="project" value="InterPro"/>
</dbReference>
<evidence type="ECO:0000259" key="8">
    <source>
        <dbReference type="Pfam" id="PF05199"/>
    </source>
</evidence>
<evidence type="ECO:0000256" key="2">
    <source>
        <dbReference type="ARBA" id="ARBA00010790"/>
    </source>
</evidence>
<evidence type="ECO:0000256" key="3">
    <source>
        <dbReference type="ARBA" id="ARBA00022630"/>
    </source>
</evidence>
<evidence type="ECO:0000256" key="1">
    <source>
        <dbReference type="ARBA" id="ARBA00001974"/>
    </source>
</evidence>
<name>A0A533I6S5_PARDE</name>
<evidence type="ECO:0000259" key="7">
    <source>
        <dbReference type="Pfam" id="PF00732"/>
    </source>
</evidence>
<dbReference type="SUPFAM" id="SSF51905">
    <property type="entry name" value="FAD/NAD(P)-binding domain"/>
    <property type="match status" value="1"/>
</dbReference>
<dbReference type="PANTHER" id="PTHR11552:SF147">
    <property type="entry name" value="CHOLINE DEHYDROGENASE, MITOCHONDRIAL"/>
    <property type="match status" value="1"/>
</dbReference>